<feature type="signal peptide" evidence="1">
    <location>
        <begin position="1"/>
        <end position="19"/>
    </location>
</feature>
<protein>
    <recommendedName>
        <fullName evidence="4">Beta-lactamase-inhibitor-like PepSY-like domain-containing protein</fullName>
    </recommendedName>
</protein>
<evidence type="ECO:0000313" key="3">
    <source>
        <dbReference type="Proteomes" id="UP000757461"/>
    </source>
</evidence>
<comment type="caution">
    <text evidence="2">The sequence shown here is derived from an EMBL/GenBank/DDBJ whole genome shotgun (WGS) entry which is preliminary data.</text>
</comment>
<evidence type="ECO:0008006" key="4">
    <source>
        <dbReference type="Google" id="ProtNLM"/>
    </source>
</evidence>
<dbReference type="Proteomes" id="UP000757461">
    <property type="component" value="Unassembled WGS sequence"/>
</dbReference>
<sequence length="160" mass="17865">MKKILLLIMTLIVSMTTFAQSDIVSVADAIKIFQTKTLYTGQQVLEKQGYIYKGISTDSYGKDYNWVKNMNLTKDFVPTAFAKGNSSMVQLDNTGKTVYVYVFNRTAFAGLQAQVRAMGYDMGKAAKSSKGTLICTKDNQPTITFMTLQMPLPFCMQITE</sequence>
<gene>
    <name evidence="2" type="ORF">HXN33_06580</name>
</gene>
<dbReference type="EMBL" id="JABZSQ010000109">
    <property type="protein sequence ID" value="MBF1415230.1"/>
    <property type="molecule type" value="Genomic_DNA"/>
</dbReference>
<keyword evidence="1" id="KW-0732">Signal</keyword>
<evidence type="ECO:0000256" key="1">
    <source>
        <dbReference type="SAM" id="SignalP"/>
    </source>
</evidence>
<reference evidence="2" key="1">
    <citation type="submission" date="2020-04" db="EMBL/GenBank/DDBJ databases">
        <title>Deep metagenomics examines the oral microbiome during advanced dental caries in children, revealing novel taxa and co-occurrences with host molecules.</title>
        <authorList>
            <person name="Baker J.L."/>
            <person name="Morton J.T."/>
            <person name="Dinis M."/>
            <person name="Alvarez R."/>
            <person name="Tran N.C."/>
            <person name="Knight R."/>
            <person name="Edlund A."/>
        </authorList>
    </citation>
    <scope>NUCLEOTIDE SEQUENCE</scope>
    <source>
        <strain evidence="2">JCVI_25_bin.9</strain>
    </source>
</reference>
<evidence type="ECO:0000313" key="2">
    <source>
        <dbReference type="EMBL" id="MBF1415230.1"/>
    </source>
</evidence>
<accession>A0A930N5W5</accession>
<feature type="chain" id="PRO_5038079369" description="Beta-lactamase-inhibitor-like PepSY-like domain-containing protein" evidence="1">
    <location>
        <begin position="20"/>
        <end position="160"/>
    </location>
</feature>
<dbReference type="RefSeq" id="WP_219497338.1">
    <property type="nucleotide sequence ID" value="NZ_CAUPFN010000024.1"/>
</dbReference>
<dbReference type="AlphaFoldDB" id="A0A930N5W5"/>
<proteinExistence type="predicted"/>
<organism evidence="2 3">
    <name type="scientific">Prevotella histicola</name>
    <dbReference type="NCBI Taxonomy" id="470565"/>
    <lineage>
        <taxon>Bacteria</taxon>
        <taxon>Pseudomonadati</taxon>
        <taxon>Bacteroidota</taxon>
        <taxon>Bacteroidia</taxon>
        <taxon>Bacteroidales</taxon>
        <taxon>Prevotellaceae</taxon>
        <taxon>Prevotella</taxon>
    </lineage>
</organism>
<name>A0A930N5W5_9BACT</name>